<feature type="non-terminal residue" evidence="1">
    <location>
        <position position="394"/>
    </location>
</feature>
<accession>X0T560</accession>
<protein>
    <submittedName>
        <fullName evidence="1">Uncharacterized protein</fullName>
    </submittedName>
</protein>
<reference evidence="1" key="1">
    <citation type="journal article" date="2014" name="Front. Microbiol.">
        <title>High frequency of phylogenetically diverse reductive dehalogenase-homologous genes in deep subseafloor sedimentary metagenomes.</title>
        <authorList>
            <person name="Kawai M."/>
            <person name="Futagami T."/>
            <person name="Toyoda A."/>
            <person name="Takaki Y."/>
            <person name="Nishi S."/>
            <person name="Hori S."/>
            <person name="Arai W."/>
            <person name="Tsubouchi T."/>
            <person name="Morono Y."/>
            <person name="Uchiyama I."/>
            <person name="Ito T."/>
            <person name="Fujiyama A."/>
            <person name="Inagaki F."/>
            <person name="Takami H."/>
        </authorList>
    </citation>
    <scope>NUCLEOTIDE SEQUENCE</scope>
    <source>
        <strain evidence="1">Expedition CK06-06</strain>
    </source>
</reference>
<dbReference type="AlphaFoldDB" id="X0T560"/>
<evidence type="ECO:0000313" key="1">
    <source>
        <dbReference type="EMBL" id="GAF83322.1"/>
    </source>
</evidence>
<feature type="non-terminal residue" evidence="1">
    <location>
        <position position="1"/>
    </location>
</feature>
<proteinExistence type="predicted"/>
<organism evidence="1">
    <name type="scientific">marine sediment metagenome</name>
    <dbReference type="NCBI Taxonomy" id="412755"/>
    <lineage>
        <taxon>unclassified sequences</taxon>
        <taxon>metagenomes</taxon>
        <taxon>ecological metagenomes</taxon>
    </lineage>
</organism>
<comment type="caution">
    <text evidence="1">The sequence shown here is derived from an EMBL/GenBank/DDBJ whole genome shotgun (WGS) entry which is preliminary data.</text>
</comment>
<dbReference type="SUPFAM" id="SSF63829">
    <property type="entry name" value="Calcium-dependent phosphotriesterase"/>
    <property type="match status" value="1"/>
</dbReference>
<name>X0T560_9ZZZZ</name>
<gene>
    <name evidence="1" type="ORF">S01H1_14348</name>
</gene>
<sequence>DAFELDIPTSNTIRWIASLDALMVGTSGDEWRIRATSIDAALTPTNFNIRQQTARGCRNIQALEVNEAVLFVDYVGRKVRELTYSDEKAKFVSPDLTALAEHITEGGITSHAHQRNPDSIVWCTLSDGTLLSMTYEREQDVVAWARHLTGLTQVDSTTSTSTYPAAGGYKITYISQNGAIWGIPVTDRTLIFLSGDARDVGGGIVALPMTGQPFSAGQTVRIEGTTNYDGEFTLLSGDAEANEILIEDTYVAETFDGTETVVQNIALSVGTLGKMAQDSSGNLYYGYDVGISKISIDGTIDNTYIVPDGGWPAESTEVRGVVVSNDSTYLYVVVRQQVVATVRFDMYKFQLSDGSQVWKVTTGVNADGYDADVDEDDNLYVCKVEAHGNLGKYA</sequence>
<dbReference type="EMBL" id="BARS01007456">
    <property type="protein sequence ID" value="GAF83322.1"/>
    <property type="molecule type" value="Genomic_DNA"/>
</dbReference>